<organism evidence="1 2">
    <name type="scientific">Burkholderia cenocepacia</name>
    <dbReference type="NCBI Taxonomy" id="95486"/>
    <lineage>
        <taxon>Bacteria</taxon>
        <taxon>Pseudomonadati</taxon>
        <taxon>Pseudomonadota</taxon>
        <taxon>Betaproteobacteria</taxon>
        <taxon>Burkholderiales</taxon>
        <taxon>Burkholderiaceae</taxon>
        <taxon>Burkholderia</taxon>
        <taxon>Burkholderia cepacia complex</taxon>
    </lineage>
</organism>
<sequence>MVRREPRIKTNAAPCDARAVRGEQCAGEAGSVDARQPSRSCASSCIPCPVDVRCAGRAARTARPDAPP</sequence>
<dbReference type="Proteomes" id="UP000277191">
    <property type="component" value="Chromosome 1"/>
</dbReference>
<evidence type="ECO:0000313" key="2">
    <source>
        <dbReference type="Proteomes" id="UP000277191"/>
    </source>
</evidence>
<protein>
    <submittedName>
        <fullName evidence="1">Uncharacterized protein</fullName>
    </submittedName>
</protein>
<dbReference type="AlphaFoldDB" id="A0A3S9N2Z4"/>
<name>A0A3S9N2Z4_9BURK</name>
<evidence type="ECO:0000313" key="1">
    <source>
        <dbReference type="EMBL" id="AZQ50044.1"/>
    </source>
</evidence>
<accession>A0A3S9N2Z4</accession>
<proteinExistence type="predicted"/>
<gene>
    <name evidence="1" type="ORF">D5R55_02950</name>
</gene>
<dbReference type="EMBL" id="CP034545">
    <property type="protein sequence ID" value="AZQ50044.1"/>
    <property type="molecule type" value="Genomic_DNA"/>
</dbReference>
<reference evidence="1 2" key="1">
    <citation type="submission" date="2018-12" db="EMBL/GenBank/DDBJ databases">
        <title>Cadmium resistance mechanism in endophytic bacteria Burkholderia cenocepacia YG-3.</title>
        <authorList>
            <person name="Zhang X."/>
            <person name="Wang X."/>
            <person name="Zhu Y."/>
        </authorList>
    </citation>
    <scope>NUCLEOTIDE SEQUENCE [LARGE SCALE GENOMIC DNA]</scope>
    <source>
        <strain evidence="1 2">YG-3</strain>
    </source>
</reference>